<feature type="region of interest" description="Disordered" evidence="1">
    <location>
        <begin position="190"/>
        <end position="215"/>
    </location>
</feature>
<accession>A0A812PPF1</accession>
<sequence length="522" mass="56906">MPVPPHRPRSESKTGLRPAAKPPSAGVGVGKSSGRSGSRARSNSRADLRPEVPDTPAVPTPSRQSLQSEAEIDGEVARLRAENDRLRQLLEKGDGAPWTSVLFLELERESYEQQRILCLKRELCMALQRRRRLEQAVRAGHASLERALYGALSQEGASLQTLEQAFVDGTAAAESDLAEEAMLLDADAAPKQPGRRAPSPAHTPSSASAAGPAKATSSRRLWEAAEIYQLEQAVFQAASSLMAFAEASGEAWADQLAARLQTLSWQLLRARELPVTSADVDASTAAVRRRLWRFMAGRPLAKCRDQPSEGVLSGPDMVATPVRLPLCLLRALQDMVEVASGEKELRTEVEQAVASMLELADLGDLWDRIIVRCTPSHPVAKVARPAAALAPAGLRFHCQVPCGIFTDELRVQAMMEDASTIRKAVVQAQELHKAGGLQDVHQMVRWITTKEDHAQKIMTTTADYFLAQKVKKADLSEDDYLKRLALHHDVMVAAMKAKQSSELGPVDTLDKAIEALAPIYKK</sequence>
<organism evidence="2 3">
    <name type="scientific">Symbiodinium necroappetens</name>
    <dbReference type="NCBI Taxonomy" id="1628268"/>
    <lineage>
        <taxon>Eukaryota</taxon>
        <taxon>Sar</taxon>
        <taxon>Alveolata</taxon>
        <taxon>Dinophyceae</taxon>
        <taxon>Suessiales</taxon>
        <taxon>Symbiodiniaceae</taxon>
        <taxon>Symbiodinium</taxon>
    </lineage>
</organism>
<gene>
    <name evidence="2" type="ORF">SNEC2469_LOCUS9690</name>
</gene>
<dbReference type="Gene3D" id="1.20.120.400">
    <property type="entry name" value="Nickel-containing superoxide dismutase"/>
    <property type="match status" value="1"/>
</dbReference>
<dbReference type="AlphaFoldDB" id="A0A812PPF1"/>
<evidence type="ECO:0000313" key="2">
    <source>
        <dbReference type="EMBL" id="CAE7365365.1"/>
    </source>
</evidence>
<feature type="region of interest" description="Disordered" evidence="1">
    <location>
        <begin position="1"/>
        <end position="69"/>
    </location>
</feature>
<dbReference type="Proteomes" id="UP000601435">
    <property type="component" value="Unassembled WGS sequence"/>
</dbReference>
<keyword evidence="3" id="KW-1185">Reference proteome</keyword>
<dbReference type="OrthoDB" id="430314at2759"/>
<dbReference type="Pfam" id="PF09055">
    <property type="entry name" value="Sod_Ni"/>
    <property type="match status" value="1"/>
</dbReference>
<feature type="compositionally biased region" description="Low complexity" evidence="1">
    <location>
        <begin position="197"/>
        <end position="215"/>
    </location>
</feature>
<dbReference type="GO" id="GO:0004784">
    <property type="term" value="F:superoxide dismutase activity"/>
    <property type="evidence" value="ECO:0007669"/>
    <property type="project" value="InterPro"/>
</dbReference>
<proteinExistence type="predicted"/>
<evidence type="ECO:0000256" key="1">
    <source>
        <dbReference type="SAM" id="MobiDB-lite"/>
    </source>
</evidence>
<comment type="caution">
    <text evidence="2">The sequence shown here is derived from an EMBL/GenBank/DDBJ whole genome shotgun (WGS) entry which is preliminary data.</text>
</comment>
<name>A0A812PPF1_9DINO</name>
<reference evidence="2" key="1">
    <citation type="submission" date="2021-02" db="EMBL/GenBank/DDBJ databases">
        <authorList>
            <person name="Dougan E. K."/>
            <person name="Rhodes N."/>
            <person name="Thang M."/>
            <person name="Chan C."/>
        </authorList>
    </citation>
    <scope>NUCLEOTIDE SEQUENCE</scope>
</reference>
<feature type="compositionally biased region" description="Low complexity" evidence="1">
    <location>
        <begin position="24"/>
        <end position="43"/>
    </location>
</feature>
<evidence type="ECO:0000313" key="3">
    <source>
        <dbReference type="Proteomes" id="UP000601435"/>
    </source>
</evidence>
<dbReference type="InterPro" id="IPR014123">
    <property type="entry name" value="Superoxide_dismutase_Ni-type"/>
</dbReference>
<dbReference type="InterPro" id="IPR036502">
    <property type="entry name" value="NiSOD_sf"/>
</dbReference>
<dbReference type="GO" id="GO:0016151">
    <property type="term" value="F:nickel cation binding"/>
    <property type="evidence" value="ECO:0007669"/>
    <property type="project" value="InterPro"/>
</dbReference>
<dbReference type="EMBL" id="CAJNJA010015652">
    <property type="protein sequence ID" value="CAE7365365.1"/>
    <property type="molecule type" value="Genomic_DNA"/>
</dbReference>
<protein>
    <submittedName>
        <fullName evidence="2">Uncharacterized protein</fullName>
    </submittedName>
</protein>